<dbReference type="RefSeq" id="WP_166097209.1">
    <property type="nucleotide sequence ID" value="NZ_CP096251.1"/>
</dbReference>
<sequence>MTTKDFRFTEVVQQASQYIEAGHTVHQKFTCHRCGSRQTMDVPNKFFLAGKCEECGAVTDIQARGCNYVLVTGVNKGFSAETIQ</sequence>
<evidence type="ECO:0000313" key="1">
    <source>
        <dbReference type="EMBL" id="UPT91144.1"/>
    </source>
</evidence>
<dbReference type="Proteomes" id="UP000551709">
    <property type="component" value="Chromosome"/>
</dbReference>
<accession>A0A8T5VID3</accession>
<evidence type="ECO:0000313" key="2">
    <source>
        <dbReference type="Proteomes" id="UP000551709"/>
    </source>
</evidence>
<gene>
    <name evidence="1" type="ORF">HAP41_0000020770</name>
</gene>
<protein>
    <submittedName>
        <fullName evidence="1">Uncharacterized protein</fullName>
    </submittedName>
</protein>
<dbReference type="AlphaFoldDB" id="A0A8T5VID3"/>
<reference evidence="1" key="2">
    <citation type="submission" date="2022-04" db="EMBL/GenBank/DDBJ databases">
        <authorList>
            <person name="Bromfield E.S.P."/>
            <person name="Cloutier S."/>
        </authorList>
    </citation>
    <scope>NUCLEOTIDE SEQUENCE</scope>
    <source>
        <strain evidence="1">1S5</strain>
    </source>
</reference>
<proteinExistence type="predicted"/>
<name>A0A8T5VID3_9BRAD</name>
<dbReference type="EMBL" id="CP096255">
    <property type="protein sequence ID" value="UPT91144.1"/>
    <property type="molecule type" value="Genomic_DNA"/>
</dbReference>
<organism evidence="1 2">
    <name type="scientific">Bradyrhizobium barranii subsp. apii</name>
    <dbReference type="NCBI Taxonomy" id="2819348"/>
    <lineage>
        <taxon>Bacteria</taxon>
        <taxon>Pseudomonadati</taxon>
        <taxon>Pseudomonadota</taxon>
        <taxon>Alphaproteobacteria</taxon>
        <taxon>Hyphomicrobiales</taxon>
        <taxon>Nitrobacteraceae</taxon>
        <taxon>Bradyrhizobium</taxon>
        <taxon>Bradyrhizobium barranii</taxon>
    </lineage>
</organism>
<reference evidence="1" key="1">
    <citation type="journal article" date="2017" name="Syst. Appl. Microbiol.">
        <title>Soybeans inoculated with root zone soils of Canadian native legumes harbour diverse and novel Bradyrhizobium spp. that possess agricultural potential.</title>
        <authorList>
            <person name="Bromfield E.S.P."/>
            <person name="Cloutier S."/>
            <person name="Tambong J.T."/>
            <person name="Tran Thi T.V."/>
        </authorList>
    </citation>
    <scope>NUCLEOTIDE SEQUENCE</scope>
    <source>
        <strain evidence="1">1S5</strain>
    </source>
</reference>